<dbReference type="InterPro" id="IPR050401">
    <property type="entry name" value="Cyclic_nucleotide_synthase"/>
</dbReference>
<dbReference type="GO" id="GO:0007168">
    <property type="term" value="P:receptor guanylyl cyclase signaling pathway"/>
    <property type="evidence" value="ECO:0007669"/>
    <property type="project" value="TreeGrafter"/>
</dbReference>
<dbReference type="AlphaFoldDB" id="A0AAE1DSF5"/>
<sequence>MSWLLKRKPRVEPTKAVSNATSMTSLTPSQLDLAIRDMLSINPPRNRSEEYCRGNPITSSGKRKQLVKMTSIVMIPVVVLTGLTANTFFTTFTNYINSSQIRDILLYSVELGKVIHFLQEERDMSALYLSDLGRSRSKSLLLQRYPETDRALEKLPFWTTGPTLIRPEFQSKDKFLSYLNRHRYELDTLNQTVTQELEMYTSLIRVFITWLYSAITEAQSGFIWRSLVAYQEVIIAKEYMGLERALGTIFYMEGRFPSQDIYLWFSESQDVANETFLSARRYSDLVAALYNKNIEGNEMLLVVLGRMRAEIRRNDRGGIGSFKTAEFWFNNMTRYMDLLLETQRELAVEITQVLDERQASNLQKMVAISVVFVCVFILCPVIIYAVYSLTNEIQKYSITLADRTKALNKEKKRTDTLLYQMLPKSVADQLKQNEVVTAENFNESTIFFSDIQGFTQISARSSPIQVVEMLNSLYSCFDERIAVYDVYKVETIGDAYMVVSGVPKKNGKRHAAEIGTMALDLLDCIRRLEIPHLPGTKFKLRIGCHSGSVVTGVVGSKMPRYCLFGETVSIAAKMESLGKPGRIHISQMTYEALITLGGFMMEPREDDCVLCDRELMMFFKERKESFRTYWLVHRDGMPRKNHGSSRYSSGESSEDESKQHLDDDDDCEDYLRGKASNIM</sequence>
<dbReference type="EMBL" id="JAWDGP010002778">
    <property type="protein sequence ID" value="KAK3779968.1"/>
    <property type="molecule type" value="Genomic_DNA"/>
</dbReference>
<dbReference type="PANTHER" id="PTHR11920:SF501">
    <property type="entry name" value="GUANYLATE CYCLASE 32E"/>
    <property type="match status" value="1"/>
</dbReference>
<dbReference type="GO" id="GO:0004383">
    <property type="term" value="F:guanylate cyclase activity"/>
    <property type="evidence" value="ECO:0007669"/>
    <property type="project" value="UniProtKB-EC"/>
</dbReference>
<dbReference type="CDD" id="cd07302">
    <property type="entry name" value="CHD"/>
    <property type="match status" value="1"/>
</dbReference>
<dbReference type="GO" id="GO:0005886">
    <property type="term" value="C:plasma membrane"/>
    <property type="evidence" value="ECO:0007669"/>
    <property type="project" value="TreeGrafter"/>
</dbReference>
<evidence type="ECO:0000256" key="9">
    <source>
        <dbReference type="ARBA" id="ARBA00023293"/>
    </source>
</evidence>
<proteinExistence type="predicted"/>
<keyword evidence="4" id="KW-0732">Signal</keyword>
<dbReference type="InterPro" id="IPR029787">
    <property type="entry name" value="Nucleotide_cyclase"/>
</dbReference>
<comment type="subcellular location">
    <subcellularLocation>
        <location evidence="1">Membrane</location>
        <topology evidence="1">Single-pass type I membrane protein</topology>
    </subcellularLocation>
</comment>
<dbReference type="PROSITE" id="PS50125">
    <property type="entry name" value="GUANYLATE_CYCLASE_2"/>
    <property type="match status" value="1"/>
</dbReference>
<keyword evidence="6 11" id="KW-1133">Transmembrane helix</keyword>
<evidence type="ECO:0000256" key="2">
    <source>
        <dbReference type="ARBA" id="ARBA00012202"/>
    </source>
</evidence>
<dbReference type="Gene3D" id="6.10.250.780">
    <property type="match status" value="1"/>
</dbReference>
<keyword evidence="7 11" id="KW-0472">Membrane</keyword>
<keyword evidence="8" id="KW-0456">Lyase</keyword>
<dbReference type="SMART" id="SM00044">
    <property type="entry name" value="CYCc"/>
    <property type="match status" value="1"/>
</dbReference>
<feature type="region of interest" description="Disordered" evidence="10">
    <location>
        <begin position="639"/>
        <end position="679"/>
    </location>
</feature>
<dbReference type="Gene3D" id="3.30.70.1230">
    <property type="entry name" value="Nucleotide cyclase"/>
    <property type="match status" value="1"/>
</dbReference>
<name>A0AAE1DSF5_9GAST</name>
<feature type="transmembrane region" description="Helical" evidence="11">
    <location>
        <begin position="72"/>
        <end position="92"/>
    </location>
</feature>
<evidence type="ECO:0000256" key="7">
    <source>
        <dbReference type="ARBA" id="ARBA00023136"/>
    </source>
</evidence>
<evidence type="ECO:0000313" key="13">
    <source>
        <dbReference type="EMBL" id="KAK3779968.1"/>
    </source>
</evidence>
<dbReference type="SUPFAM" id="SSF55073">
    <property type="entry name" value="Nucleotide cyclase"/>
    <property type="match status" value="1"/>
</dbReference>
<dbReference type="PANTHER" id="PTHR11920">
    <property type="entry name" value="GUANYLYL CYCLASE"/>
    <property type="match status" value="1"/>
</dbReference>
<evidence type="ECO:0000256" key="8">
    <source>
        <dbReference type="ARBA" id="ARBA00023239"/>
    </source>
</evidence>
<dbReference type="InterPro" id="IPR011645">
    <property type="entry name" value="HNOB_dom_associated"/>
</dbReference>
<reference evidence="13" key="1">
    <citation type="journal article" date="2023" name="G3 (Bethesda)">
        <title>A reference genome for the long-term kleptoplast-retaining sea slug Elysia crispata morphotype clarki.</title>
        <authorList>
            <person name="Eastman K.E."/>
            <person name="Pendleton A.L."/>
            <person name="Shaikh M.A."/>
            <person name="Suttiyut T."/>
            <person name="Ogas R."/>
            <person name="Tomko P."/>
            <person name="Gavelis G."/>
            <person name="Widhalm J.R."/>
            <person name="Wisecaver J.H."/>
        </authorList>
    </citation>
    <scope>NUCLEOTIDE SEQUENCE</scope>
    <source>
        <strain evidence="13">ECLA1</strain>
    </source>
</reference>
<evidence type="ECO:0000256" key="1">
    <source>
        <dbReference type="ARBA" id="ARBA00004479"/>
    </source>
</evidence>
<evidence type="ECO:0000256" key="10">
    <source>
        <dbReference type="SAM" id="MobiDB-lite"/>
    </source>
</evidence>
<keyword evidence="14" id="KW-1185">Reference proteome</keyword>
<comment type="caution">
    <text evidence="13">The sequence shown here is derived from an EMBL/GenBank/DDBJ whole genome shotgun (WGS) entry which is preliminary data.</text>
</comment>
<dbReference type="Proteomes" id="UP001283361">
    <property type="component" value="Unassembled WGS sequence"/>
</dbReference>
<dbReference type="GO" id="GO:0000166">
    <property type="term" value="F:nucleotide binding"/>
    <property type="evidence" value="ECO:0007669"/>
    <property type="project" value="UniProtKB-KW"/>
</dbReference>
<dbReference type="Pfam" id="PF00211">
    <property type="entry name" value="Guanylate_cyc"/>
    <property type="match status" value="1"/>
</dbReference>
<feature type="domain" description="Guanylate cyclase" evidence="12">
    <location>
        <begin position="445"/>
        <end position="575"/>
    </location>
</feature>
<keyword evidence="9" id="KW-0141">cGMP biosynthesis</keyword>
<dbReference type="FunFam" id="3.30.70.1230:FF:000030">
    <property type="entry name" value="Si:ch211-215j19.12"/>
    <property type="match status" value="1"/>
</dbReference>
<dbReference type="Pfam" id="PF08376">
    <property type="entry name" value="NIT"/>
    <property type="match status" value="1"/>
</dbReference>
<evidence type="ECO:0000256" key="5">
    <source>
        <dbReference type="ARBA" id="ARBA00022741"/>
    </source>
</evidence>
<dbReference type="GO" id="GO:0035556">
    <property type="term" value="P:intracellular signal transduction"/>
    <property type="evidence" value="ECO:0007669"/>
    <property type="project" value="InterPro"/>
</dbReference>
<evidence type="ECO:0000313" key="14">
    <source>
        <dbReference type="Proteomes" id="UP001283361"/>
    </source>
</evidence>
<dbReference type="InterPro" id="IPR001054">
    <property type="entry name" value="A/G_cyclase"/>
</dbReference>
<protein>
    <recommendedName>
        <fullName evidence="2">guanylate cyclase</fullName>
        <ecNumber evidence="2">4.6.1.2</ecNumber>
    </recommendedName>
</protein>
<keyword evidence="3 11" id="KW-0812">Transmembrane</keyword>
<feature type="transmembrane region" description="Helical" evidence="11">
    <location>
        <begin position="365"/>
        <end position="387"/>
    </location>
</feature>
<dbReference type="EC" id="4.6.1.2" evidence="2"/>
<evidence type="ECO:0000259" key="12">
    <source>
        <dbReference type="PROSITE" id="PS50125"/>
    </source>
</evidence>
<keyword evidence="5" id="KW-0547">Nucleotide-binding</keyword>
<evidence type="ECO:0000256" key="11">
    <source>
        <dbReference type="SAM" id="Phobius"/>
    </source>
</evidence>
<dbReference type="GO" id="GO:0001653">
    <property type="term" value="F:peptide receptor activity"/>
    <property type="evidence" value="ECO:0007669"/>
    <property type="project" value="TreeGrafter"/>
</dbReference>
<accession>A0AAE1DSF5</accession>
<gene>
    <name evidence="13" type="ORF">RRG08_041430</name>
</gene>
<dbReference type="Pfam" id="PF07701">
    <property type="entry name" value="HNOBA"/>
    <property type="match status" value="1"/>
</dbReference>
<evidence type="ECO:0000256" key="6">
    <source>
        <dbReference type="ARBA" id="ARBA00022989"/>
    </source>
</evidence>
<evidence type="ECO:0000256" key="3">
    <source>
        <dbReference type="ARBA" id="ARBA00022692"/>
    </source>
</evidence>
<dbReference type="GO" id="GO:0004016">
    <property type="term" value="F:adenylate cyclase activity"/>
    <property type="evidence" value="ECO:0007669"/>
    <property type="project" value="TreeGrafter"/>
</dbReference>
<evidence type="ECO:0000256" key="4">
    <source>
        <dbReference type="ARBA" id="ARBA00022729"/>
    </source>
</evidence>
<dbReference type="InterPro" id="IPR013587">
    <property type="entry name" value="Nitrate/nitrite_sensing"/>
</dbReference>
<organism evidence="13 14">
    <name type="scientific">Elysia crispata</name>
    <name type="common">lettuce slug</name>
    <dbReference type="NCBI Taxonomy" id="231223"/>
    <lineage>
        <taxon>Eukaryota</taxon>
        <taxon>Metazoa</taxon>
        <taxon>Spiralia</taxon>
        <taxon>Lophotrochozoa</taxon>
        <taxon>Mollusca</taxon>
        <taxon>Gastropoda</taxon>
        <taxon>Heterobranchia</taxon>
        <taxon>Euthyneura</taxon>
        <taxon>Panpulmonata</taxon>
        <taxon>Sacoglossa</taxon>
        <taxon>Placobranchoidea</taxon>
        <taxon>Plakobranchidae</taxon>
        <taxon>Elysia</taxon>
    </lineage>
</organism>